<dbReference type="SUPFAM" id="SSF46689">
    <property type="entry name" value="Homeodomain-like"/>
    <property type="match status" value="1"/>
</dbReference>
<accession>A0A5Y2FGW0</accession>
<evidence type="ECO:0008006" key="2">
    <source>
        <dbReference type="Google" id="ProtNLM"/>
    </source>
</evidence>
<dbReference type="Gene3D" id="1.10.10.60">
    <property type="entry name" value="Homeodomain-like"/>
    <property type="match status" value="1"/>
</dbReference>
<dbReference type="EMBL" id="AAIFEU010000011">
    <property type="protein sequence ID" value="ECD6073562.1"/>
    <property type="molecule type" value="Genomic_DNA"/>
</dbReference>
<comment type="caution">
    <text evidence="1">The sequence shown here is derived from an EMBL/GenBank/DDBJ whole genome shotgun (WGS) entry which is preliminary data.</text>
</comment>
<gene>
    <name evidence="1" type="ORF">E2D65_13550</name>
</gene>
<protein>
    <recommendedName>
        <fullName evidence="2">Mor transcription activator domain-containing protein</fullName>
    </recommendedName>
</protein>
<proteinExistence type="predicted"/>
<dbReference type="Proteomes" id="UP000839738">
    <property type="component" value="Unassembled WGS sequence"/>
</dbReference>
<dbReference type="AlphaFoldDB" id="A0A5Y2FGW0"/>
<sequence length="201" mass="23563">MNDDMFYFLVDNIQKGDRPHKTSASYFQFIKNALDTNCDIMTLKAMAFIGHYFNYAQVSHRSLHGIFRKCNIEPDKHARDKLSDHVQIRRHIKQLCSHDVYSVLNTWHRQLIDALRQFYFHCVAGNERDAKKLALYAGIYIITQHGKNILYTYNDNILINVRNRIIYTQSCKGVSVTELISKYGLSQTHIYDIIRKEKVTA</sequence>
<evidence type="ECO:0000313" key="1">
    <source>
        <dbReference type="EMBL" id="ECD6073562.1"/>
    </source>
</evidence>
<organism evidence="1">
    <name type="scientific">Salmonella newport</name>
    <dbReference type="NCBI Taxonomy" id="108619"/>
    <lineage>
        <taxon>Bacteria</taxon>
        <taxon>Pseudomonadati</taxon>
        <taxon>Pseudomonadota</taxon>
        <taxon>Gammaproteobacteria</taxon>
        <taxon>Enterobacterales</taxon>
        <taxon>Enterobacteriaceae</taxon>
        <taxon>Salmonella</taxon>
    </lineage>
</organism>
<reference evidence="1" key="1">
    <citation type="submission" date="2019-03" db="EMBL/GenBank/DDBJ databases">
        <authorList>
            <person name="Ashton P.M."/>
            <person name="Dallman T."/>
            <person name="Nair S."/>
            <person name="De Pinna E."/>
            <person name="Peters T."/>
            <person name="Grant K."/>
        </authorList>
    </citation>
    <scope>NUCLEOTIDE SEQUENCE [LARGE SCALE GENOMIC DNA]</scope>
    <source>
        <strain evidence="1">161826</strain>
    </source>
</reference>
<dbReference type="InterPro" id="IPR009057">
    <property type="entry name" value="Homeodomain-like_sf"/>
</dbReference>
<name>A0A5Y2FGW0_SALNE</name>